<evidence type="ECO:0000256" key="1">
    <source>
        <dbReference type="SAM" id="Coils"/>
    </source>
</evidence>
<evidence type="ECO:0000313" key="2">
    <source>
        <dbReference type="EMBL" id="CAD8405854.1"/>
    </source>
</evidence>
<keyword evidence="1" id="KW-0175">Coiled coil</keyword>
<name>A0A7S0BWX4_9STRA</name>
<reference evidence="2" key="1">
    <citation type="submission" date="2021-01" db="EMBL/GenBank/DDBJ databases">
        <authorList>
            <person name="Corre E."/>
            <person name="Pelletier E."/>
            <person name="Niang G."/>
            <person name="Scheremetjew M."/>
            <person name="Finn R."/>
            <person name="Kale V."/>
            <person name="Holt S."/>
            <person name="Cochrane G."/>
            <person name="Meng A."/>
            <person name="Brown T."/>
            <person name="Cohen L."/>
        </authorList>
    </citation>
    <scope>NUCLEOTIDE SEQUENCE</scope>
    <source>
        <strain evidence="2">CCAP1064/1</strain>
    </source>
</reference>
<protein>
    <submittedName>
        <fullName evidence="2">Uncharacterized protein</fullName>
    </submittedName>
</protein>
<feature type="coiled-coil region" evidence="1">
    <location>
        <begin position="63"/>
        <end position="97"/>
    </location>
</feature>
<dbReference type="AlphaFoldDB" id="A0A7S0BWX4"/>
<proteinExistence type="predicted"/>
<sequence>MILRAMTSPAALAAITLISVNNLGIFAFSSWRIRNVPMTVLKMNAALDPIESERAQAMSEYLVKSHEEKLKAVKEAEEKKENEIQGLRDEIETLKTSQKDTAVLQHTGIVPAEGSVEDLTTKLAAYQKFMADYVVRAQEQKLLSVKNAEAAIKKKYEEKFLLLGKASQPVAETPKIEGKASPAPSPAKEVQNTVNIPDKPAVEKKASKPAVEKKAAKAKPVAEKKAAVDGPKTVMSILNDIPKEVIEADHGLRADGGVVGPTLAERVMNGANLGTDNSPAANGEEKDDVFKKRNKHIVNAGKAGKSRWGEREIERCAELVIDLKAGEIGAAP</sequence>
<gene>
    <name evidence="2" type="ORF">PINE0816_LOCUS1969</name>
</gene>
<organism evidence="2">
    <name type="scientific">Proboscia inermis</name>
    <dbReference type="NCBI Taxonomy" id="420281"/>
    <lineage>
        <taxon>Eukaryota</taxon>
        <taxon>Sar</taxon>
        <taxon>Stramenopiles</taxon>
        <taxon>Ochrophyta</taxon>
        <taxon>Bacillariophyta</taxon>
        <taxon>Coscinodiscophyceae</taxon>
        <taxon>Rhizosoleniophycidae</taxon>
        <taxon>Rhizosoleniales</taxon>
        <taxon>Rhizosoleniaceae</taxon>
        <taxon>Proboscia</taxon>
    </lineage>
</organism>
<dbReference type="EMBL" id="HBEL01004165">
    <property type="protein sequence ID" value="CAD8405854.1"/>
    <property type="molecule type" value="Transcribed_RNA"/>
</dbReference>
<accession>A0A7S0BWX4</accession>